<reference evidence="8 9" key="1">
    <citation type="journal article" date="2002" name="Nucleic Acids Res.">
        <title>The complete genomic sequence of Mycoplasma penetrans, an intracellular bacterial pathogen in humans.</title>
        <authorList>
            <person name="Sasaki Y."/>
            <person name="Ishikawa J."/>
            <person name="Yamashita A."/>
            <person name="Oshima K."/>
            <person name="Kenri T."/>
            <person name="Furuya K."/>
            <person name="Yoshino C."/>
            <person name="Horino A."/>
            <person name="Shiba T."/>
            <person name="Sasaki T."/>
            <person name="Hattori M."/>
        </authorList>
    </citation>
    <scope>NUCLEOTIDE SEQUENCE [LARGE SCALE GENOMIC DNA]</scope>
    <source>
        <strain evidence="8 9">HF-2</strain>
    </source>
</reference>
<dbReference type="InterPro" id="IPR023353">
    <property type="entry name" value="LemA-like_dom_sf"/>
</dbReference>
<evidence type="ECO:0008006" key="10">
    <source>
        <dbReference type="Google" id="ProtNLM"/>
    </source>
</evidence>
<dbReference type="Gene3D" id="1.20.1440.20">
    <property type="entry name" value="LemA-like domain"/>
    <property type="match status" value="1"/>
</dbReference>
<dbReference type="Pfam" id="PF04011">
    <property type="entry name" value="LemA"/>
    <property type="match status" value="1"/>
</dbReference>
<dbReference type="InterPro" id="IPR007156">
    <property type="entry name" value="MamQ_LemA"/>
</dbReference>
<keyword evidence="3 7" id="KW-0812">Transmembrane</keyword>
<dbReference type="EMBL" id="BA000026">
    <property type="protein sequence ID" value="BAC44597.1"/>
    <property type="molecule type" value="Genomic_DNA"/>
</dbReference>
<accession>Q8EUW4</accession>
<dbReference type="eggNOG" id="COG1704">
    <property type="taxonomic scope" value="Bacteria"/>
</dbReference>
<dbReference type="PANTHER" id="PTHR34478:SF1">
    <property type="entry name" value="PROTEIN LEMA"/>
    <property type="match status" value="1"/>
</dbReference>
<evidence type="ECO:0000256" key="1">
    <source>
        <dbReference type="ARBA" id="ARBA00004167"/>
    </source>
</evidence>
<keyword evidence="9" id="KW-1185">Reference proteome</keyword>
<evidence type="ECO:0000256" key="7">
    <source>
        <dbReference type="SAM" id="Phobius"/>
    </source>
</evidence>
<feature type="region of interest" description="Disordered" evidence="6">
    <location>
        <begin position="219"/>
        <end position="239"/>
    </location>
</feature>
<evidence type="ECO:0000256" key="6">
    <source>
        <dbReference type="SAM" id="MobiDB-lite"/>
    </source>
</evidence>
<dbReference type="InParanoid" id="Q8EUW4"/>
<dbReference type="AlphaFoldDB" id="Q8EUW4"/>
<dbReference type="GO" id="GO:0016020">
    <property type="term" value="C:membrane"/>
    <property type="evidence" value="ECO:0007669"/>
    <property type="project" value="UniProtKB-SubCell"/>
</dbReference>
<name>Q8EUW4_MALP2</name>
<protein>
    <recommendedName>
        <fullName evidence="10">LemA family protein</fullName>
    </recommendedName>
</protein>
<sequence length="239" mass="26933">MKGIKMLVDTRIPQNPQGFNLNVDNTQRVAKASAAQKFGWILLIILTFSVIYWISISWKNQFIDSQMRINEASSAIQVNEAKRRDTLIKLLEQTKGYMKHERETLELVTKYRGGVANSNETSKLDNQLSQFMMNLNVQYEQYPQLKADAIITELMSTSQYLETEIAASRRLYNQKVTSFNAEIFMFPKIAVASKIGLATFPMFQASAVQRQDVDMSSLTSYNTPTPAPANGGSTPAVVQ</sequence>
<dbReference type="SUPFAM" id="SSF140478">
    <property type="entry name" value="LemA-like"/>
    <property type="match status" value="1"/>
</dbReference>
<dbReference type="PANTHER" id="PTHR34478">
    <property type="entry name" value="PROTEIN LEMA"/>
    <property type="match status" value="1"/>
</dbReference>
<dbReference type="STRING" id="272633.gene:10731926"/>
<evidence type="ECO:0000256" key="4">
    <source>
        <dbReference type="ARBA" id="ARBA00022989"/>
    </source>
</evidence>
<feature type="transmembrane region" description="Helical" evidence="7">
    <location>
        <begin position="38"/>
        <end position="58"/>
    </location>
</feature>
<dbReference type="HOGENOM" id="CLU_056714_3_0_14"/>
<keyword evidence="5 7" id="KW-0472">Membrane</keyword>
<evidence type="ECO:0000256" key="3">
    <source>
        <dbReference type="ARBA" id="ARBA00022692"/>
    </source>
</evidence>
<evidence type="ECO:0000313" key="9">
    <source>
        <dbReference type="Proteomes" id="UP000002522"/>
    </source>
</evidence>
<proteinExistence type="inferred from homology"/>
<dbReference type="Proteomes" id="UP000002522">
    <property type="component" value="Chromosome"/>
</dbReference>
<gene>
    <name evidence="8" type="ordered locus">MYPE8040</name>
</gene>
<evidence type="ECO:0000313" key="8">
    <source>
        <dbReference type="EMBL" id="BAC44597.1"/>
    </source>
</evidence>
<evidence type="ECO:0000256" key="2">
    <source>
        <dbReference type="ARBA" id="ARBA00008854"/>
    </source>
</evidence>
<comment type="similarity">
    <text evidence="2">Belongs to the LemA family.</text>
</comment>
<comment type="subcellular location">
    <subcellularLocation>
        <location evidence="1">Membrane</location>
        <topology evidence="1">Single-pass membrane protein</topology>
    </subcellularLocation>
</comment>
<keyword evidence="4 7" id="KW-1133">Transmembrane helix</keyword>
<organism evidence="8 9">
    <name type="scientific">Malacoplasma penetrans (strain HF-2)</name>
    <name type="common">Mycoplasma penetrans</name>
    <dbReference type="NCBI Taxonomy" id="272633"/>
    <lineage>
        <taxon>Bacteria</taxon>
        <taxon>Bacillati</taxon>
        <taxon>Mycoplasmatota</taxon>
        <taxon>Mycoplasmoidales</taxon>
        <taxon>Mycoplasmoidaceae</taxon>
        <taxon>Malacoplasma</taxon>
    </lineage>
</organism>
<evidence type="ECO:0000256" key="5">
    <source>
        <dbReference type="ARBA" id="ARBA00023136"/>
    </source>
</evidence>
<dbReference type="KEGG" id="mpe:MYPE8040"/>